<proteinExistence type="predicted"/>
<dbReference type="AlphaFoldDB" id="A0A0K2VIJ7"/>
<protein>
    <submittedName>
        <fullName evidence="1">Uncharacterized protein</fullName>
    </submittedName>
</protein>
<dbReference type="EMBL" id="HACA01032908">
    <property type="protein sequence ID" value="CDW50269.1"/>
    <property type="molecule type" value="Transcribed_RNA"/>
</dbReference>
<accession>A0A0K2VIJ7</accession>
<sequence length="48" mass="5318">LWGFSLKYDRGQSSCDQNSPDVIFFLQLGLSDVFDGAPTVVHIQFPTA</sequence>
<evidence type="ECO:0000313" key="1">
    <source>
        <dbReference type="EMBL" id="CDW50269.1"/>
    </source>
</evidence>
<name>A0A0K2VIJ7_LEPSM</name>
<reference evidence="1" key="1">
    <citation type="submission" date="2014-05" db="EMBL/GenBank/DDBJ databases">
        <authorList>
            <person name="Chronopoulou M."/>
        </authorList>
    </citation>
    <scope>NUCLEOTIDE SEQUENCE</scope>
    <source>
        <tissue evidence="1">Whole organism</tissue>
    </source>
</reference>
<feature type="non-terminal residue" evidence="1">
    <location>
        <position position="1"/>
    </location>
</feature>
<organism evidence="1">
    <name type="scientific">Lepeophtheirus salmonis</name>
    <name type="common">Salmon louse</name>
    <name type="synonym">Caligus salmonis</name>
    <dbReference type="NCBI Taxonomy" id="72036"/>
    <lineage>
        <taxon>Eukaryota</taxon>
        <taxon>Metazoa</taxon>
        <taxon>Ecdysozoa</taxon>
        <taxon>Arthropoda</taxon>
        <taxon>Crustacea</taxon>
        <taxon>Multicrustacea</taxon>
        <taxon>Hexanauplia</taxon>
        <taxon>Copepoda</taxon>
        <taxon>Siphonostomatoida</taxon>
        <taxon>Caligidae</taxon>
        <taxon>Lepeophtheirus</taxon>
    </lineage>
</organism>